<organism evidence="12 13">
    <name type="scientific">Anseranas semipalmata</name>
    <name type="common">Magpie goose</name>
    <name type="synonym">Anas semipalmata</name>
    <dbReference type="NCBI Taxonomy" id="8851"/>
    <lineage>
        <taxon>Eukaryota</taxon>
        <taxon>Metazoa</taxon>
        <taxon>Chordata</taxon>
        <taxon>Craniata</taxon>
        <taxon>Vertebrata</taxon>
        <taxon>Euteleostomi</taxon>
        <taxon>Archelosauria</taxon>
        <taxon>Archosauria</taxon>
        <taxon>Dinosauria</taxon>
        <taxon>Saurischia</taxon>
        <taxon>Theropoda</taxon>
        <taxon>Coelurosauria</taxon>
        <taxon>Aves</taxon>
        <taxon>Neognathae</taxon>
        <taxon>Galloanserae</taxon>
        <taxon>Anseriformes</taxon>
        <taxon>Anseranatidae</taxon>
        <taxon>Anseranas</taxon>
    </lineage>
</organism>
<dbReference type="GO" id="GO:0005886">
    <property type="term" value="C:plasma membrane"/>
    <property type="evidence" value="ECO:0007669"/>
    <property type="project" value="TreeGrafter"/>
</dbReference>
<keyword evidence="13" id="KW-1185">Reference proteome</keyword>
<sequence>TPCDMVRYGKELSMVKIPSKASARYLAKKFNKTEQYIADNVLVLDIFFEALNYEMIEQKKAYEVAGLLGECLSGAGGRGAAARQRCPPAAGDIGGQMGLFIGASLLTILEIFDYLYEV</sequence>
<comment type="caution">
    <text evidence="12">The sequence shown here is derived from an EMBL/GenBank/DDBJ whole genome shotgun (WGS) entry which is preliminary data.</text>
</comment>
<evidence type="ECO:0000256" key="3">
    <source>
        <dbReference type="ARBA" id="ARBA00022461"/>
    </source>
</evidence>
<evidence type="ECO:0000256" key="2">
    <source>
        <dbReference type="ARBA" id="ARBA00022448"/>
    </source>
</evidence>
<keyword evidence="4 11" id="KW-0812">Transmembrane</keyword>
<reference evidence="12 13" key="1">
    <citation type="submission" date="2019-09" db="EMBL/GenBank/DDBJ databases">
        <title>Bird 10,000 Genomes (B10K) Project - Family phase.</title>
        <authorList>
            <person name="Zhang G."/>
        </authorList>
    </citation>
    <scope>NUCLEOTIDE SEQUENCE [LARGE SCALE GENOMIC DNA]</scope>
    <source>
        <strain evidence="12">B10K-DU-001-57</strain>
        <tissue evidence="12">Muscle</tissue>
    </source>
</reference>
<keyword evidence="3 11" id="KW-0894">Sodium channel</keyword>
<dbReference type="PANTHER" id="PTHR11690">
    <property type="entry name" value="AMILORIDE-SENSITIVE SODIUM CHANNEL-RELATED"/>
    <property type="match status" value="1"/>
</dbReference>
<keyword evidence="6" id="KW-0915">Sodium</keyword>
<dbReference type="Proteomes" id="UP000567872">
    <property type="component" value="Unassembled WGS sequence"/>
</dbReference>
<dbReference type="EMBL" id="VXAA01004077">
    <property type="protein sequence ID" value="NXI68648.1"/>
    <property type="molecule type" value="Genomic_DNA"/>
</dbReference>
<protein>
    <submittedName>
        <fullName evidence="12">ASI1C protein</fullName>
    </submittedName>
</protein>
<evidence type="ECO:0000256" key="8">
    <source>
        <dbReference type="ARBA" id="ARBA00023136"/>
    </source>
</evidence>
<dbReference type="PANTHER" id="PTHR11690:SF128">
    <property type="entry name" value="ACID-SENSING ION CHANNEL 2"/>
    <property type="match status" value="1"/>
</dbReference>
<keyword evidence="2 11" id="KW-0813">Transport</keyword>
<dbReference type="AlphaFoldDB" id="A0A7K9V7M0"/>
<evidence type="ECO:0000256" key="1">
    <source>
        <dbReference type="ARBA" id="ARBA00004141"/>
    </source>
</evidence>
<dbReference type="InterPro" id="IPR001873">
    <property type="entry name" value="ENaC"/>
</dbReference>
<keyword evidence="9 11" id="KW-0739">Sodium transport</keyword>
<evidence type="ECO:0000256" key="5">
    <source>
        <dbReference type="ARBA" id="ARBA00022989"/>
    </source>
</evidence>
<feature type="non-terminal residue" evidence="12">
    <location>
        <position position="1"/>
    </location>
</feature>
<accession>A0A7K9V7M0</accession>
<comment type="subcellular location">
    <subcellularLocation>
        <location evidence="1">Membrane</location>
        <topology evidence="1">Multi-pass membrane protein</topology>
    </subcellularLocation>
</comment>
<evidence type="ECO:0000256" key="6">
    <source>
        <dbReference type="ARBA" id="ARBA00023053"/>
    </source>
</evidence>
<proteinExistence type="inferred from homology"/>
<evidence type="ECO:0000256" key="4">
    <source>
        <dbReference type="ARBA" id="ARBA00022692"/>
    </source>
</evidence>
<keyword evidence="7 11" id="KW-0406">Ion transport</keyword>
<dbReference type="Gene3D" id="1.10.287.770">
    <property type="entry name" value="YojJ-like"/>
    <property type="match status" value="1"/>
</dbReference>
<dbReference type="Pfam" id="PF00858">
    <property type="entry name" value="ASC"/>
    <property type="match status" value="1"/>
</dbReference>
<evidence type="ECO:0000256" key="10">
    <source>
        <dbReference type="ARBA" id="ARBA00023303"/>
    </source>
</evidence>
<name>A0A7K9V7M0_ANSSE</name>
<keyword evidence="5" id="KW-1133">Transmembrane helix</keyword>
<dbReference type="OrthoDB" id="5874059at2759"/>
<evidence type="ECO:0000256" key="11">
    <source>
        <dbReference type="RuleBase" id="RU000679"/>
    </source>
</evidence>
<evidence type="ECO:0000256" key="9">
    <source>
        <dbReference type="ARBA" id="ARBA00023201"/>
    </source>
</evidence>
<evidence type="ECO:0000313" key="13">
    <source>
        <dbReference type="Proteomes" id="UP000567872"/>
    </source>
</evidence>
<keyword evidence="10 11" id="KW-0407">Ion channel</keyword>
<evidence type="ECO:0000256" key="7">
    <source>
        <dbReference type="ARBA" id="ARBA00023065"/>
    </source>
</evidence>
<dbReference type="GO" id="GO:0015280">
    <property type="term" value="F:ligand-gated sodium channel activity"/>
    <property type="evidence" value="ECO:0007669"/>
    <property type="project" value="TreeGrafter"/>
</dbReference>
<feature type="non-terminal residue" evidence="12">
    <location>
        <position position="118"/>
    </location>
</feature>
<keyword evidence="8" id="KW-0472">Membrane</keyword>
<evidence type="ECO:0000313" key="12">
    <source>
        <dbReference type="EMBL" id="NXI68648.1"/>
    </source>
</evidence>
<comment type="similarity">
    <text evidence="11">Belongs to the amiloride-sensitive sodium channel (TC 1.A.6) family.</text>
</comment>
<gene>
    <name evidence="12" type="primary">Asic1c</name>
    <name evidence="12" type="ORF">ANSSEM_R15519</name>
</gene>